<gene>
    <name evidence="2" type="ORF">NECHADRAFT_77052</name>
</gene>
<dbReference type="InterPro" id="IPR052523">
    <property type="entry name" value="Trichothecene_AcTrans"/>
</dbReference>
<dbReference type="CDD" id="cd04301">
    <property type="entry name" value="NAT_SF"/>
    <property type="match status" value="1"/>
</dbReference>
<keyword evidence="3" id="KW-1185">Reference proteome</keyword>
<dbReference type="EMBL" id="GG698918">
    <property type="protein sequence ID" value="EEU38263.1"/>
    <property type="molecule type" value="Genomic_DNA"/>
</dbReference>
<sequence>MSQSRMRTAEAKDVDQVTQVFIKAMQDNQSWPYRFPHRVKYAEDHWNYNRDLIRRFISLDYNDWVIVVVELQDAARAWQIVAFSVWDISYVNKRAHGPGYIPNSPHSDLAQQDTREVGYSRRDTDPKHLAAFQAALKESNQKYFSQFGPNQIKVQVLGTLPEYRRQGFASQLCRWGMERAARDSVAMTLSASPQGYPLYAGLGFRKLGQQVINAPGEEESLVVDCMAFEPEQ</sequence>
<dbReference type="eggNOG" id="ENOG502SNS3">
    <property type="taxonomic scope" value="Eukaryota"/>
</dbReference>
<dbReference type="AlphaFoldDB" id="C7ZCH3"/>
<dbReference type="SUPFAM" id="SSF55729">
    <property type="entry name" value="Acyl-CoA N-acyltransferases (Nat)"/>
    <property type="match status" value="1"/>
</dbReference>
<dbReference type="Gene3D" id="3.40.630.30">
    <property type="match status" value="1"/>
</dbReference>
<dbReference type="Pfam" id="PF13673">
    <property type="entry name" value="Acetyltransf_10"/>
    <property type="match status" value="1"/>
</dbReference>
<dbReference type="InterPro" id="IPR000182">
    <property type="entry name" value="GNAT_dom"/>
</dbReference>
<evidence type="ECO:0000259" key="1">
    <source>
        <dbReference type="PROSITE" id="PS51186"/>
    </source>
</evidence>
<dbReference type="InParanoid" id="C7ZCH3"/>
<evidence type="ECO:0000313" key="2">
    <source>
        <dbReference type="EMBL" id="EEU38263.1"/>
    </source>
</evidence>
<evidence type="ECO:0000313" key="3">
    <source>
        <dbReference type="Proteomes" id="UP000005206"/>
    </source>
</evidence>
<protein>
    <recommendedName>
        <fullName evidence="1">N-acetyltransferase domain-containing protein</fullName>
    </recommendedName>
</protein>
<dbReference type="HOGENOM" id="CLU_060131_2_0_1"/>
<dbReference type="InterPro" id="IPR016181">
    <property type="entry name" value="Acyl_CoA_acyltransferase"/>
</dbReference>
<dbReference type="RefSeq" id="XP_003043976.1">
    <property type="nucleotide sequence ID" value="XM_003043930.1"/>
</dbReference>
<dbReference type="GeneID" id="9670302"/>
<dbReference type="OMA" id="DANPEHM"/>
<dbReference type="OrthoDB" id="4738875at2759"/>
<dbReference type="Proteomes" id="UP000005206">
    <property type="component" value="Chromosome 2"/>
</dbReference>
<dbReference type="VEuPathDB" id="FungiDB:NECHADRAFT_77052"/>
<organism evidence="2 3">
    <name type="scientific">Fusarium vanettenii (strain ATCC MYA-4622 / CBS 123669 / FGSC 9596 / NRRL 45880 / 77-13-4)</name>
    <name type="common">Fusarium solani subsp. pisi</name>
    <dbReference type="NCBI Taxonomy" id="660122"/>
    <lineage>
        <taxon>Eukaryota</taxon>
        <taxon>Fungi</taxon>
        <taxon>Dikarya</taxon>
        <taxon>Ascomycota</taxon>
        <taxon>Pezizomycotina</taxon>
        <taxon>Sordariomycetes</taxon>
        <taxon>Hypocreomycetidae</taxon>
        <taxon>Hypocreales</taxon>
        <taxon>Nectriaceae</taxon>
        <taxon>Fusarium</taxon>
        <taxon>Fusarium solani species complex</taxon>
        <taxon>Fusarium vanettenii</taxon>
    </lineage>
</organism>
<proteinExistence type="predicted"/>
<dbReference type="KEGG" id="nhe:NECHADRAFT_77052"/>
<reference evidence="2 3" key="1">
    <citation type="journal article" date="2009" name="PLoS Genet.">
        <title>The genome of Nectria haematococca: contribution of supernumerary chromosomes to gene expansion.</title>
        <authorList>
            <person name="Coleman J.J."/>
            <person name="Rounsley S.D."/>
            <person name="Rodriguez-Carres M."/>
            <person name="Kuo A."/>
            <person name="Wasmann C.C."/>
            <person name="Grimwood J."/>
            <person name="Schmutz J."/>
            <person name="Taga M."/>
            <person name="White G.J."/>
            <person name="Zhou S."/>
            <person name="Schwartz D.C."/>
            <person name="Freitag M."/>
            <person name="Ma L.J."/>
            <person name="Danchin E.G."/>
            <person name="Henrissat B."/>
            <person name="Coutinho P.M."/>
            <person name="Nelson D.R."/>
            <person name="Straney D."/>
            <person name="Napoli C.A."/>
            <person name="Barker B.M."/>
            <person name="Gribskov M."/>
            <person name="Rep M."/>
            <person name="Kroken S."/>
            <person name="Molnar I."/>
            <person name="Rensing C."/>
            <person name="Kennell J.C."/>
            <person name="Zamora J."/>
            <person name="Farman M.L."/>
            <person name="Selker E.U."/>
            <person name="Salamov A."/>
            <person name="Shapiro H."/>
            <person name="Pangilinan J."/>
            <person name="Lindquist E."/>
            <person name="Lamers C."/>
            <person name="Grigoriev I.V."/>
            <person name="Geiser D.M."/>
            <person name="Covert S.F."/>
            <person name="Temporini E."/>
            <person name="Vanetten H.D."/>
        </authorList>
    </citation>
    <scope>NUCLEOTIDE SEQUENCE [LARGE SCALE GENOMIC DNA]</scope>
    <source>
        <strain evidence="3">ATCC MYA-4622 / CBS 123669 / FGSC 9596 / NRRL 45880 / 77-13-4</strain>
    </source>
</reference>
<dbReference type="GO" id="GO:0016747">
    <property type="term" value="F:acyltransferase activity, transferring groups other than amino-acyl groups"/>
    <property type="evidence" value="ECO:0007669"/>
    <property type="project" value="InterPro"/>
</dbReference>
<accession>C7ZCH3</accession>
<name>C7ZCH3_FUSV7</name>
<feature type="domain" description="N-acetyltransferase" evidence="1">
    <location>
        <begin position="64"/>
        <end position="232"/>
    </location>
</feature>
<dbReference type="PROSITE" id="PS51186">
    <property type="entry name" value="GNAT"/>
    <property type="match status" value="1"/>
</dbReference>
<dbReference type="PANTHER" id="PTHR42791">
    <property type="entry name" value="GNAT FAMILY ACETYLTRANSFERASE"/>
    <property type="match status" value="1"/>
</dbReference>
<dbReference type="PANTHER" id="PTHR42791:SF2">
    <property type="entry name" value="N-ACETYLTRANSFERASE DOMAIN-CONTAINING PROTEIN"/>
    <property type="match status" value="1"/>
</dbReference>